<protein>
    <recommendedName>
        <fullName evidence="3">Secreted protein</fullName>
    </recommendedName>
</protein>
<evidence type="ECO:0000313" key="2">
    <source>
        <dbReference type="Proteomes" id="UP001501940"/>
    </source>
</evidence>
<evidence type="ECO:0008006" key="3">
    <source>
        <dbReference type="Google" id="ProtNLM"/>
    </source>
</evidence>
<keyword evidence="2" id="KW-1185">Reference proteome</keyword>
<dbReference type="AlphaFoldDB" id="A0AAQ5ZH77"/>
<proteinExistence type="predicted"/>
<reference evidence="1" key="2">
    <citation type="submission" date="2025-08" db="UniProtKB">
        <authorList>
            <consortium name="Ensembl"/>
        </authorList>
    </citation>
    <scope>IDENTIFICATION</scope>
</reference>
<reference evidence="1" key="3">
    <citation type="submission" date="2025-09" db="UniProtKB">
        <authorList>
            <consortium name="Ensembl"/>
        </authorList>
    </citation>
    <scope>IDENTIFICATION</scope>
</reference>
<accession>A0AAQ5ZH77</accession>
<sequence>MFFLHTCALYQSTASTMCSLTPPLVYDVLFFPLHHRPWSFSVPTRRASETGNRNSSQPPPIADATLHLQWVWPHVSFYFITHRVSRMSENRETRGSIFQTLVRLAADCKNHKFQS</sequence>
<evidence type="ECO:0000313" key="1">
    <source>
        <dbReference type="Ensembl" id="ENSAOCP00000063150.1"/>
    </source>
</evidence>
<organism evidence="1 2">
    <name type="scientific">Amphiprion ocellaris</name>
    <name type="common">Clown anemonefish</name>
    <dbReference type="NCBI Taxonomy" id="80972"/>
    <lineage>
        <taxon>Eukaryota</taxon>
        <taxon>Metazoa</taxon>
        <taxon>Chordata</taxon>
        <taxon>Craniata</taxon>
        <taxon>Vertebrata</taxon>
        <taxon>Euteleostomi</taxon>
        <taxon>Actinopterygii</taxon>
        <taxon>Neopterygii</taxon>
        <taxon>Teleostei</taxon>
        <taxon>Neoteleostei</taxon>
        <taxon>Acanthomorphata</taxon>
        <taxon>Ovalentaria</taxon>
        <taxon>Pomacentridae</taxon>
        <taxon>Amphiprion</taxon>
    </lineage>
</organism>
<reference evidence="1 2" key="1">
    <citation type="submission" date="2022-01" db="EMBL/GenBank/DDBJ databases">
        <title>A chromosome-scale genome assembly of the false clownfish, Amphiprion ocellaris.</title>
        <authorList>
            <person name="Ryu T."/>
        </authorList>
    </citation>
    <scope>NUCLEOTIDE SEQUENCE [LARGE SCALE GENOMIC DNA]</scope>
</reference>
<dbReference type="Proteomes" id="UP001501940">
    <property type="component" value="Chromosome 7"/>
</dbReference>
<dbReference type="Ensembl" id="ENSAOCT00000044336.1">
    <property type="protein sequence ID" value="ENSAOCP00000063150.1"/>
    <property type="gene ID" value="ENSAOCG00000030155.1"/>
</dbReference>
<name>A0AAQ5ZH77_AMPOC</name>